<reference evidence="8 9" key="1">
    <citation type="submission" date="2018-04" db="EMBL/GenBank/DDBJ databases">
        <title>Camelliibacillus theae gen. nov., sp. nov., isolated from Pu'er tea.</title>
        <authorList>
            <person name="Niu L."/>
        </authorList>
    </citation>
    <scope>NUCLEOTIDE SEQUENCE [LARGE SCALE GENOMIC DNA]</scope>
    <source>
        <strain evidence="8 9">T8</strain>
    </source>
</reference>
<protein>
    <submittedName>
        <fullName evidence="8">MFS transporter</fullName>
    </submittedName>
</protein>
<evidence type="ECO:0000256" key="5">
    <source>
        <dbReference type="ARBA" id="ARBA00023136"/>
    </source>
</evidence>
<dbReference type="SUPFAM" id="SSF103473">
    <property type="entry name" value="MFS general substrate transporter"/>
    <property type="match status" value="1"/>
</dbReference>
<keyword evidence="9" id="KW-1185">Reference proteome</keyword>
<dbReference type="GO" id="GO:0022857">
    <property type="term" value="F:transmembrane transporter activity"/>
    <property type="evidence" value="ECO:0007669"/>
    <property type="project" value="InterPro"/>
</dbReference>
<feature type="domain" description="Major facilitator superfamily (MFS) profile" evidence="7">
    <location>
        <begin position="7"/>
        <end position="386"/>
    </location>
</feature>
<evidence type="ECO:0000259" key="7">
    <source>
        <dbReference type="PROSITE" id="PS50850"/>
    </source>
</evidence>
<feature type="transmembrane region" description="Helical" evidence="6">
    <location>
        <begin position="247"/>
        <end position="268"/>
    </location>
</feature>
<evidence type="ECO:0000256" key="2">
    <source>
        <dbReference type="ARBA" id="ARBA00022448"/>
    </source>
</evidence>
<dbReference type="Proteomes" id="UP000245998">
    <property type="component" value="Unassembled WGS sequence"/>
</dbReference>
<dbReference type="OrthoDB" id="9797953at2"/>
<organism evidence="8 9">
    <name type="scientific">Pueribacillus theae</name>
    <dbReference type="NCBI Taxonomy" id="2171751"/>
    <lineage>
        <taxon>Bacteria</taxon>
        <taxon>Bacillati</taxon>
        <taxon>Bacillota</taxon>
        <taxon>Bacilli</taxon>
        <taxon>Bacillales</taxon>
        <taxon>Bacillaceae</taxon>
        <taxon>Pueribacillus</taxon>
    </lineage>
</organism>
<dbReference type="GO" id="GO:0005886">
    <property type="term" value="C:plasma membrane"/>
    <property type="evidence" value="ECO:0007669"/>
    <property type="project" value="UniProtKB-SubCell"/>
</dbReference>
<evidence type="ECO:0000256" key="4">
    <source>
        <dbReference type="ARBA" id="ARBA00022989"/>
    </source>
</evidence>
<feature type="transmembrane region" description="Helical" evidence="6">
    <location>
        <begin position="275"/>
        <end position="293"/>
    </location>
</feature>
<feature type="transmembrane region" description="Helical" evidence="6">
    <location>
        <begin position="333"/>
        <end position="355"/>
    </location>
</feature>
<dbReference type="InterPro" id="IPR036259">
    <property type="entry name" value="MFS_trans_sf"/>
</dbReference>
<gene>
    <name evidence="8" type="ORF">DCC39_02930</name>
</gene>
<evidence type="ECO:0000313" key="8">
    <source>
        <dbReference type="EMBL" id="PWA13098.1"/>
    </source>
</evidence>
<name>A0A2U1K829_9BACI</name>
<dbReference type="InterPro" id="IPR020846">
    <property type="entry name" value="MFS_dom"/>
</dbReference>
<feature type="transmembrane region" description="Helical" evidence="6">
    <location>
        <begin position="75"/>
        <end position="99"/>
    </location>
</feature>
<dbReference type="InterPro" id="IPR010645">
    <property type="entry name" value="MFS_4"/>
</dbReference>
<comment type="subcellular location">
    <subcellularLocation>
        <location evidence="1">Cell membrane</location>
        <topology evidence="1">Multi-pass membrane protein</topology>
    </subcellularLocation>
</comment>
<sequence>MRQKLSPIYVTFIGFSVLAIVMGIGRFAYTPILPYMEQQHLSSYQAGLLATVNYAGYFIGAFLAGKLTQKPATLLWMIGINIITTLIMGLTDSIAVWFVSRLISGLTSGIAFVLVSSLILQYIKQALRGSLAGWLYGGVGFGIFLSGILTVPLSSFFGGWEASWVGLAIVSFVLYLFIFFGLSTIKTTTTLEAYGEKNEPYEDAKTKQKAFFLYSSYFFEGFGYIIFATFIISMLATTIKMNVPSPYIWAIVGIGAIPSCIFWMWLSVRITTLSALKLAYLVQIIGVILPIFLKHSFFISLSAIFFGGTFLGITMLTFSIANDLFPTSSQQKISGLTTVYGIGQMLGPIIASLLISDRNYVYAFSLAAVFLIIGFISLKFVNKEKETVQPLIKLHR</sequence>
<dbReference type="Pfam" id="PF06779">
    <property type="entry name" value="MFS_4"/>
    <property type="match status" value="1"/>
</dbReference>
<feature type="transmembrane region" description="Helical" evidence="6">
    <location>
        <begin position="105"/>
        <end position="123"/>
    </location>
</feature>
<comment type="caution">
    <text evidence="8">The sequence shown here is derived from an EMBL/GenBank/DDBJ whole genome shotgun (WGS) entry which is preliminary data.</text>
</comment>
<dbReference type="PANTHER" id="PTHR23537:SF1">
    <property type="entry name" value="SUGAR TRANSPORTER"/>
    <property type="match status" value="1"/>
</dbReference>
<keyword evidence="4 6" id="KW-1133">Transmembrane helix</keyword>
<feature type="transmembrane region" description="Helical" evidence="6">
    <location>
        <begin position="41"/>
        <end position="63"/>
    </location>
</feature>
<feature type="transmembrane region" description="Helical" evidence="6">
    <location>
        <begin position="361"/>
        <end position="381"/>
    </location>
</feature>
<feature type="transmembrane region" description="Helical" evidence="6">
    <location>
        <begin position="163"/>
        <end position="182"/>
    </location>
</feature>
<keyword evidence="2" id="KW-0813">Transport</keyword>
<evidence type="ECO:0000256" key="3">
    <source>
        <dbReference type="ARBA" id="ARBA00022692"/>
    </source>
</evidence>
<dbReference type="AlphaFoldDB" id="A0A2U1K829"/>
<dbReference type="PROSITE" id="PS00217">
    <property type="entry name" value="SUGAR_TRANSPORT_2"/>
    <property type="match status" value="1"/>
</dbReference>
<dbReference type="Gene3D" id="1.20.1250.20">
    <property type="entry name" value="MFS general substrate transporter like domains"/>
    <property type="match status" value="2"/>
</dbReference>
<evidence type="ECO:0000313" key="9">
    <source>
        <dbReference type="Proteomes" id="UP000245998"/>
    </source>
</evidence>
<feature type="transmembrane region" description="Helical" evidence="6">
    <location>
        <begin position="211"/>
        <end position="235"/>
    </location>
</feature>
<dbReference type="InterPro" id="IPR005829">
    <property type="entry name" value="Sugar_transporter_CS"/>
</dbReference>
<dbReference type="RefSeq" id="WP_116553384.1">
    <property type="nucleotide sequence ID" value="NZ_QCZG01000003.1"/>
</dbReference>
<feature type="transmembrane region" description="Helical" evidence="6">
    <location>
        <begin position="7"/>
        <end position="29"/>
    </location>
</feature>
<evidence type="ECO:0000256" key="1">
    <source>
        <dbReference type="ARBA" id="ARBA00004651"/>
    </source>
</evidence>
<keyword evidence="5 6" id="KW-0472">Membrane</keyword>
<evidence type="ECO:0000256" key="6">
    <source>
        <dbReference type="SAM" id="Phobius"/>
    </source>
</evidence>
<keyword evidence="3 6" id="KW-0812">Transmembrane</keyword>
<dbReference type="EMBL" id="QCZG01000003">
    <property type="protein sequence ID" value="PWA13098.1"/>
    <property type="molecule type" value="Genomic_DNA"/>
</dbReference>
<dbReference type="PANTHER" id="PTHR23537">
    <property type="match status" value="1"/>
</dbReference>
<proteinExistence type="predicted"/>
<accession>A0A2U1K829</accession>
<feature type="transmembrane region" description="Helical" evidence="6">
    <location>
        <begin position="135"/>
        <end position="157"/>
    </location>
</feature>
<dbReference type="PROSITE" id="PS50850">
    <property type="entry name" value="MFS"/>
    <property type="match status" value="1"/>
</dbReference>
<feature type="transmembrane region" description="Helical" evidence="6">
    <location>
        <begin position="299"/>
        <end position="321"/>
    </location>
</feature>